<evidence type="ECO:0000256" key="2">
    <source>
        <dbReference type="ARBA" id="ARBA00023444"/>
    </source>
</evidence>
<protein>
    <recommendedName>
        <fullName evidence="4">siroheme decarboxylase</fullName>
        <ecNumber evidence="4">4.1.1.111</ecNumber>
    </recommendedName>
</protein>
<evidence type="ECO:0000256" key="5">
    <source>
        <dbReference type="ARBA" id="ARBA00048470"/>
    </source>
</evidence>
<keyword evidence="9" id="KW-1185">Reference proteome</keyword>
<dbReference type="Pfam" id="PF22451">
    <property type="entry name" value="NirdL-like_HTH"/>
    <property type="match status" value="1"/>
</dbReference>
<dbReference type="EC" id="4.1.1.111" evidence="4"/>
<evidence type="ECO:0000259" key="6">
    <source>
        <dbReference type="Pfam" id="PF17805"/>
    </source>
</evidence>
<comment type="caution">
    <text evidence="8">The sequence shown here is derived from an EMBL/GenBank/DDBJ whole genome shotgun (WGS) entry which is preliminary data.</text>
</comment>
<feature type="domain" description="Siroheme decarboxylase AsnC-like ligand binding" evidence="6">
    <location>
        <begin position="79"/>
        <end position="159"/>
    </location>
</feature>
<dbReference type="Proteomes" id="UP000278632">
    <property type="component" value="Unassembled WGS sequence"/>
</dbReference>
<evidence type="ECO:0000313" key="9">
    <source>
        <dbReference type="Proteomes" id="UP000278632"/>
    </source>
</evidence>
<evidence type="ECO:0000256" key="1">
    <source>
        <dbReference type="ARBA" id="ARBA00023239"/>
    </source>
</evidence>
<evidence type="ECO:0000256" key="4">
    <source>
        <dbReference type="ARBA" id="ARBA00023471"/>
    </source>
</evidence>
<reference evidence="9" key="1">
    <citation type="submission" date="2018-05" db="EMBL/GenBank/DDBJ databases">
        <title>Genome Sequencing of selected type strains of the family Eggerthellaceae.</title>
        <authorList>
            <person name="Danylec N."/>
            <person name="Stoll D.A."/>
            <person name="Doetsch A."/>
            <person name="Huch M."/>
        </authorList>
    </citation>
    <scope>NUCLEOTIDE SEQUENCE [LARGE SCALE GENOMIC DNA]</scope>
    <source>
        <strain evidence="9">DSM 16106</strain>
    </source>
</reference>
<dbReference type="InterPro" id="IPR050684">
    <property type="entry name" value="HTH-Siroheme_Decarb"/>
</dbReference>
<evidence type="ECO:0000259" key="7">
    <source>
        <dbReference type="Pfam" id="PF22451"/>
    </source>
</evidence>
<dbReference type="PANTHER" id="PTHR43413:SF1">
    <property type="entry name" value="SIROHEME DECARBOXYLASE NIRL SUBUNIT"/>
    <property type="match status" value="1"/>
</dbReference>
<comment type="catalytic activity">
    <reaction evidence="5">
        <text>siroheme + 2 H(+) = 12,18-didecarboxysiroheme + 2 CO2</text>
        <dbReference type="Rhea" id="RHEA:19093"/>
        <dbReference type="ChEBI" id="CHEBI:15378"/>
        <dbReference type="ChEBI" id="CHEBI:16526"/>
        <dbReference type="ChEBI" id="CHEBI:60052"/>
        <dbReference type="ChEBI" id="CHEBI:140497"/>
        <dbReference type="EC" id="4.1.1.111"/>
    </reaction>
</comment>
<keyword evidence="1" id="KW-0456">Lyase</keyword>
<feature type="domain" description="Siroheme decarboxylase NirL-like HTH" evidence="7">
    <location>
        <begin position="24"/>
        <end position="69"/>
    </location>
</feature>
<comment type="similarity">
    <text evidence="3">Belongs to the Ahb/Nir family.</text>
</comment>
<dbReference type="RefSeq" id="WP_123192228.1">
    <property type="nucleotide sequence ID" value="NZ_QICD01000011.1"/>
</dbReference>
<dbReference type="Gene3D" id="3.30.70.3460">
    <property type="match status" value="2"/>
</dbReference>
<dbReference type="OrthoDB" id="3453230at2"/>
<comment type="pathway">
    <text evidence="2">Porphyrin-containing compound metabolism.</text>
</comment>
<dbReference type="PANTHER" id="PTHR43413">
    <property type="entry name" value="TRANSCRIPTIONAL REGULATOR, ASNC FAMILY"/>
    <property type="match status" value="1"/>
</dbReference>
<organism evidence="8 9">
    <name type="scientific">Paraeggerthella hongkongensis</name>
    <dbReference type="NCBI Taxonomy" id="230658"/>
    <lineage>
        <taxon>Bacteria</taxon>
        <taxon>Bacillati</taxon>
        <taxon>Actinomycetota</taxon>
        <taxon>Coriobacteriia</taxon>
        <taxon>Eggerthellales</taxon>
        <taxon>Eggerthellaceae</taxon>
        <taxon>Paraeggerthella</taxon>
    </lineage>
</organism>
<proteinExistence type="inferred from homology"/>
<sequence>MHDDSSLFSVERTTCDSLGAAVSRTVLTQVQHALPLCERPYASLGEACGLSEGEAYCIVESLRSEGIVRRIGASFESSRLGYASTLVALAVASDEIERVAALVGEYAGVTHSYERDNRYNLWFTFIARGVLERDAELKRIVAATGCDDCLVLPARRLFKINVAFDVTETSVGGDLARAAAKPASAYAPLEPSGIVAEELDAADRALVRALQGDLAGTLRPFARAAQVASEYANRPLGETWAIDRTRSLLETGVARRFGAMVRHRRMGFAGNAMGVWDVPDDKVLSAGAVLAAPLLVSHCYERPRCITWPYNLYTMIHGYDRASCQRMASELHFNLGQEGISVRPPRLLYSTREFKKTSMRYFEEDQ</sequence>
<dbReference type="Pfam" id="PF17805">
    <property type="entry name" value="AsnC_trans_reg2"/>
    <property type="match status" value="2"/>
</dbReference>
<dbReference type="InterPro" id="IPR053953">
    <property type="entry name" value="NirdL-like_HTH"/>
</dbReference>
<evidence type="ECO:0000256" key="3">
    <source>
        <dbReference type="ARBA" id="ARBA00023457"/>
    </source>
</evidence>
<evidence type="ECO:0000313" key="8">
    <source>
        <dbReference type="EMBL" id="RNL43983.1"/>
    </source>
</evidence>
<name>A0A3N0B9I6_9ACTN</name>
<dbReference type="InterPro" id="IPR040523">
    <property type="entry name" value="AsnC_trans_reg2"/>
</dbReference>
<dbReference type="GO" id="GO:0016829">
    <property type="term" value="F:lyase activity"/>
    <property type="evidence" value="ECO:0007669"/>
    <property type="project" value="UniProtKB-KW"/>
</dbReference>
<accession>A0A3N0B9I6</accession>
<gene>
    <name evidence="8" type="ORF">DMP08_07095</name>
</gene>
<dbReference type="EMBL" id="QICD01000011">
    <property type="protein sequence ID" value="RNL43983.1"/>
    <property type="molecule type" value="Genomic_DNA"/>
</dbReference>
<feature type="domain" description="Siroheme decarboxylase AsnC-like ligand binding" evidence="6">
    <location>
        <begin position="265"/>
        <end position="355"/>
    </location>
</feature>
<dbReference type="AlphaFoldDB" id="A0A3N0B9I6"/>